<organism evidence="2 3">
    <name type="scientific">Oryza meyeriana var. granulata</name>
    <dbReference type="NCBI Taxonomy" id="110450"/>
    <lineage>
        <taxon>Eukaryota</taxon>
        <taxon>Viridiplantae</taxon>
        <taxon>Streptophyta</taxon>
        <taxon>Embryophyta</taxon>
        <taxon>Tracheophyta</taxon>
        <taxon>Spermatophyta</taxon>
        <taxon>Magnoliopsida</taxon>
        <taxon>Liliopsida</taxon>
        <taxon>Poales</taxon>
        <taxon>Poaceae</taxon>
        <taxon>BOP clade</taxon>
        <taxon>Oryzoideae</taxon>
        <taxon>Oryzeae</taxon>
        <taxon>Oryzinae</taxon>
        <taxon>Oryza</taxon>
        <taxon>Oryza meyeriana</taxon>
    </lineage>
</organism>
<sequence length="83" mass="9392">MGPTRLWLPVDKGRHVRPWPAQWRGLSDGEASAAEGGRRRTVTPGRCGWDDDEGGDGRCEDIDLTTHLVERKTGRRLGRRGRW</sequence>
<feature type="region of interest" description="Disordered" evidence="1">
    <location>
        <begin position="26"/>
        <end position="49"/>
    </location>
</feature>
<accession>A0A6G1EB11</accession>
<reference evidence="2 3" key="1">
    <citation type="submission" date="2019-11" db="EMBL/GenBank/DDBJ databases">
        <title>Whole genome sequence of Oryza granulata.</title>
        <authorList>
            <person name="Li W."/>
        </authorList>
    </citation>
    <scope>NUCLEOTIDE SEQUENCE [LARGE SCALE GENOMIC DNA]</scope>
    <source>
        <strain evidence="3">cv. Menghai</strain>
        <tissue evidence="2">Leaf</tissue>
    </source>
</reference>
<keyword evidence="3" id="KW-1185">Reference proteome</keyword>
<comment type="caution">
    <text evidence="2">The sequence shown here is derived from an EMBL/GenBank/DDBJ whole genome shotgun (WGS) entry which is preliminary data.</text>
</comment>
<evidence type="ECO:0000256" key="1">
    <source>
        <dbReference type="SAM" id="MobiDB-lite"/>
    </source>
</evidence>
<name>A0A6G1EB11_9ORYZ</name>
<evidence type="ECO:0000313" key="3">
    <source>
        <dbReference type="Proteomes" id="UP000479710"/>
    </source>
</evidence>
<proteinExistence type="predicted"/>
<dbReference type="Proteomes" id="UP000479710">
    <property type="component" value="Unassembled WGS sequence"/>
</dbReference>
<protein>
    <submittedName>
        <fullName evidence="2">Uncharacterized protein</fullName>
    </submittedName>
</protein>
<evidence type="ECO:0000313" key="2">
    <source>
        <dbReference type="EMBL" id="KAF0921970.1"/>
    </source>
</evidence>
<dbReference type="AlphaFoldDB" id="A0A6G1EB11"/>
<gene>
    <name evidence="2" type="ORF">E2562_020656</name>
</gene>
<dbReference type="EMBL" id="SPHZ02000004">
    <property type="protein sequence ID" value="KAF0921970.1"/>
    <property type="molecule type" value="Genomic_DNA"/>
</dbReference>